<sequence length="33" mass="3824">RHRIFQQRGVRVDVAPGFNEVRTMRGISIVAEE</sequence>
<protein>
    <submittedName>
        <fullName evidence="1">Uncharacterized protein</fullName>
    </submittedName>
</protein>
<reference evidence="1 2" key="1">
    <citation type="journal article" date="2011" name="PLoS Pathog.">
        <title>Dynamic evolution of pathogenicity revealed by sequencing and comparative genomics of 19 Pseudomonas syringae isolates.</title>
        <authorList>
            <person name="Baltrus D.A."/>
            <person name="Nishimura M.T."/>
            <person name="Romanchuk A."/>
            <person name="Chang J.H."/>
            <person name="Mukhtar M.S."/>
            <person name="Cherkis K."/>
            <person name="Roach J."/>
            <person name="Grant S.R."/>
            <person name="Jones C.D."/>
            <person name="Dangl J.L."/>
        </authorList>
    </citation>
    <scope>NUCLEOTIDE SEQUENCE [LARGE SCALE GENOMIC DNA]</scope>
    <source>
        <strain evidence="1 2">1704B</strain>
    </source>
</reference>
<gene>
    <name evidence="1" type="ORF">PSYPI_49497</name>
</gene>
<dbReference type="EMBL" id="AEAI01005057">
    <property type="protein sequence ID" value="EGH50031.1"/>
    <property type="molecule type" value="Genomic_DNA"/>
</dbReference>
<keyword evidence="2" id="KW-1185">Reference proteome</keyword>
<comment type="caution">
    <text evidence="1">The sequence shown here is derived from an EMBL/GenBank/DDBJ whole genome shotgun (WGS) entry which is preliminary data.</text>
</comment>
<dbReference type="Proteomes" id="UP000004986">
    <property type="component" value="Unassembled WGS sequence"/>
</dbReference>
<evidence type="ECO:0000313" key="2">
    <source>
        <dbReference type="Proteomes" id="UP000004986"/>
    </source>
</evidence>
<name>F3GSH8_PSESJ</name>
<feature type="non-terminal residue" evidence="1">
    <location>
        <position position="33"/>
    </location>
</feature>
<feature type="non-terminal residue" evidence="1">
    <location>
        <position position="1"/>
    </location>
</feature>
<organism evidence="1 2">
    <name type="scientific">Pseudomonas syringae pv. pisi str. 1704B</name>
    <dbReference type="NCBI Taxonomy" id="629263"/>
    <lineage>
        <taxon>Bacteria</taxon>
        <taxon>Pseudomonadati</taxon>
        <taxon>Pseudomonadota</taxon>
        <taxon>Gammaproteobacteria</taxon>
        <taxon>Pseudomonadales</taxon>
        <taxon>Pseudomonadaceae</taxon>
        <taxon>Pseudomonas</taxon>
        <taxon>Pseudomonas syringae</taxon>
    </lineage>
</organism>
<proteinExistence type="predicted"/>
<evidence type="ECO:0000313" key="1">
    <source>
        <dbReference type="EMBL" id="EGH50031.1"/>
    </source>
</evidence>
<dbReference type="AlphaFoldDB" id="F3GSH8"/>
<accession>F3GSH8</accession>